<dbReference type="Pfam" id="PF01597">
    <property type="entry name" value="GCV_H"/>
    <property type="match status" value="1"/>
</dbReference>
<gene>
    <name evidence="3 6" type="primary">gcvH</name>
    <name evidence="6" type="ORF">ENX07_07200</name>
</gene>
<reference evidence="6" key="1">
    <citation type="journal article" date="2020" name="mSystems">
        <title>Genome- and Community-Level Interaction Insights into Carbon Utilization and Element Cycling Functions of Hydrothermarchaeota in Hydrothermal Sediment.</title>
        <authorList>
            <person name="Zhou Z."/>
            <person name="Liu Y."/>
            <person name="Xu W."/>
            <person name="Pan J."/>
            <person name="Luo Z.H."/>
            <person name="Li M."/>
        </authorList>
    </citation>
    <scope>NUCLEOTIDE SEQUENCE [LARGE SCALE GENOMIC DNA]</scope>
    <source>
        <strain evidence="6">SpSt-906</strain>
    </source>
</reference>
<name>A0A7C3YTI1_UNCW3</name>
<comment type="caution">
    <text evidence="6">The sequence shown here is derived from an EMBL/GenBank/DDBJ whole genome shotgun (WGS) entry which is preliminary data.</text>
</comment>
<accession>A0A7C3YTI1</accession>
<evidence type="ECO:0000256" key="4">
    <source>
        <dbReference type="PIRSR" id="PIRSR617453-50"/>
    </source>
</evidence>
<dbReference type="CDD" id="cd06848">
    <property type="entry name" value="GCS_H"/>
    <property type="match status" value="1"/>
</dbReference>
<dbReference type="PROSITE" id="PS50968">
    <property type="entry name" value="BIOTINYL_LIPOYL"/>
    <property type="match status" value="1"/>
</dbReference>
<dbReference type="InterPro" id="IPR000089">
    <property type="entry name" value="Biotin_lipoyl"/>
</dbReference>
<dbReference type="InterPro" id="IPR002930">
    <property type="entry name" value="GCV_H"/>
</dbReference>
<evidence type="ECO:0000256" key="2">
    <source>
        <dbReference type="ARBA" id="ARBA00022823"/>
    </source>
</evidence>
<dbReference type="SUPFAM" id="SSF51230">
    <property type="entry name" value="Single hybrid motif"/>
    <property type="match status" value="1"/>
</dbReference>
<keyword evidence="2 3" id="KW-0450">Lipoyl</keyword>
<dbReference type="NCBIfam" id="TIGR00527">
    <property type="entry name" value="gcvH"/>
    <property type="match status" value="1"/>
</dbReference>
<evidence type="ECO:0000259" key="5">
    <source>
        <dbReference type="PROSITE" id="PS50968"/>
    </source>
</evidence>
<dbReference type="PANTHER" id="PTHR11715:SF3">
    <property type="entry name" value="GLYCINE CLEAVAGE SYSTEM H PROTEIN-RELATED"/>
    <property type="match status" value="1"/>
</dbReference>
<comment type="cofactor">
    <cofactor evidence="3">
        <name>(R)-lipoate</name>
        <dbReference type="ChEBI" id="CHEBI:83088"/>
    </cofactor>
    <text evidence="3">Binds 1 lipoyl cofactor covalently.</text>
</comment>
<dbReference type="AlphaFoldDB" id="A0A7C3YTI1"/>
<dbReference type="Gene3D" id="2.40.50.100">
    <property type="match status" value="1"/>
</dbReference>
<evidence type="ECO:0000256" key="3">
    <source>
        <dbReference type="HAMAP-Rule" id="MF_00272"/>
    </source>
</evidence>
<protein>
    <recommendedName>
        <fullName evidence="3">Glycine cleavage system H protein</fullName>
    </recommendedName>
</protein>
<dbReference type="InterPro" id="IPR011053">
    <property type="entry name" value="Single_hybrid_motif"/>
</dbReference>
<dbReference type="GO" id="GO:0005960">
    <property type="term" value="C:glycine cleavage complex"/>
    <property type="evidence" value="ECO:0007669"/>
    <property type="project" value="InterPro"/>
</dbReference>
<dbReference type="InterPro" id="IPR017453">
    <property type="entry name" value="GCV_H_sub"/>
</dbReference>
<dbReference type="NCBIfam" id="NF002270">
    <property type="entry name" value="PRK01202.1"/>
    <property type="match status" value="1"/>
</dbReference>
<proteinExistence type="inferred from homology"/>
<dbReference type="GO" id="GO:0019464">
    <property type="term" value="P:glycine decarboxylation via glycine cleavage system"/>
    <property type="evidence" value="ECO:0007669"/>
    <property type="project" value="UniProtKB-UniRule"/>
</dbReference>
<dbReference type="EMBL" id="DTMQ01000043">
    <property type="protein sequence ID" value="HGE99833.1"/>
    <property type="molecule type" value="Genomic_DNA"/>
</dbReference>
<dbReference type="InterPro" id="IPR033753">
    <property type="entry name" value="GCV_H/Fam206"/>
</dbReference>
<organism evidence="6">
    <name type="scientific">candidate division WOR-3 bacterium</name>
    <dbReference type="NCBI Taxonomy" id="2052148"/>
    <lineage>
        <taxon>Bacteria</taxon>
        <taxon>Bacteria division WOR-3</taxon>
    </lineage>
</organism>
<dbReference type="GO" id="GO:0005737">
    <property type="term" value="C:cytoplasm"/>
    <property type="evidence" value="ECO:0007669"/>
    <property type="project" value="TreeGrafter"/>
</dbReference>
<dbReference type="HAMAP" id="MF_00272">
    <property type="entry name" value="GcvH"/>
    <property type="match status" value="1"/>
</dbReference>
<comment type="function">
    <text evidence="3">The glycine cleavage system catalyzes the degradation of glycine. The H protein shuttles the methylamine group of glycine from the P protein to the T protein.</text>
</comment>
<comment type="subunit">
    <text evidence="3">The glycine cleavage system is composed of four proteins: P, T, L and H.</text>
</comment>
<sequence>MSFVPEDLFYTKTHEWVKIEGDIALSGITDFAQKELSDIVYVDVTEIGRELKQGERYGTIEAVKTVSDLYLPISGEILEVNELLKSEPGIINQDPYKKGWIIKIKVKDKEEIKNLLKPEEYKRHIGE</sequence>
<evidence type="ECO:0000256" key="1">
    <source>
        <dbReference type="ARBA" id="ARBA00009249"/>
    </source>
</evidence>
<dbReference type="GO" id="GO:0009249">
    <property type="term" value="P:protein lipoylation"/>
    <property type="evidence" value="ECO:0007669"/>
    <property type="project" value="TreeGrafter"/>
</dbReference>
<feature type="modified residue" description="N6-lipoyllysine" evidence="3 4">
    <location>
        <position position="64"/>
    </location>
</feature>
<comment type="similarity">
    <text evidence="1 3">Belongs to the GcvH family.</text>
</comment>
<feature type="domain" description="Lipoyl-binding" evidence="5">
    <location>
        <begin position="23"/>
        <end position="105"/>
    </location>
</feature>
<dbReference type="PANTHER" id="PTHR11715">
    <property type="entry name" value="GLYCINE CLEAVAGE SYSTEM H PROTEIN"/>
    <property type="match status" value="1"/>
</dbReference>
<evidence type="ECO:0000313" key="6">
    <source>
        <dbReference type="EMBL" id="HGE99833.1"/>
    </source>
</evidence>